<proteinExistence type="predicted"/>
<name>A0A6A6XDI2_9PLEO</name>
<keyword evidence="4" id="KW-1185">Reference proteome</keyword>
<dbReference type="AlphaFoldDB" id="A0A6A6XDI2"/>
<feature type="region of interest" description="Disordered" evidence="1">
    <location>
        <begin position="51"/>
        <end position="75"/>
    </location>
</feature>
<evidence type="ECO:0000313" key="3">
    <source>
        <dbReference type="EMBL" id="KAF2794549.1"/>
    </source>
</evidence>
<reference evidence="3" key="1">
    <citation type="journal article" date="2020" name="Stud. Mycol.">
        <title>101 Dothideomycetes genomes: a test case for predicting lifestyles and emergence of pathogens.</title>
        <authorList>
            <person name="Haridas S."/>
            <person name="Albert R."/>
            <person name="Binder M."/>
            <person name="Bloem J."/>
            <person name="Labutti K."/>
            <person name="Salamov A."/>
            <person name="Andreopoulos B."/>
            <person name="Baker S."/>
            <person name="Barry K."/>
            <person name="Bills G."/>
            <person name="Bluhm B."/>
            <person name="Cannon C."/>
            <person name="Castanera R."/>
            <person name="Culley D."/>
            <person name="Daum C."/>
            <person name="Ezra D."/>
            <person name="Gonzalez J."/>
            <person name="Henrissat B."/>
            <person name="Kuo A."/>
            <person name="Liang C."/>
            <person name="Lipzen A."/>
            <person name="Lutzoni F."/>
            <person name="Magnuson J."/>
            <person name="Mondo S."/>
            <person name="Nolan M."/>
            <person name="Ohm R."/>
            <person name="Pangilinan J."/>
            <person name="Park H.-J."/>
            <person name="Ramirez L."/>
            <person name="Alfaro M."/>
            <person name="Sun H."/>
            <person name="Tritt A."/>
            <person name="Yoshinaga Y."/>
            <person name="Zwiers L.-H."/>
            <person name="Turgeon B."/>
            <person name="Goodwin S."/>
            <person name="Spatafora J."/>
            <person name="Crous P."/>
            <person name="Grigoriev I."/>
        </authorList>
    </citation>
    <scope>NUCLEOTIDE SEQUENCE</scope>
    <source>
        <strain evidence="3">CBS 109.77</strain>
    </source>
</reference>
<dbReference type="EMBL" id="MU001887">
    <property type="protein sequence ID" value="KAF2794549.1"/>
    <property type="molecule type" value="Genomic_DNA"/>
</dbReference>
<feature type="chain" id="PRO_5025539286" evidence="2">
    <location>
        <begin position="18"/>
        <end position="75"/>
    </location>
</feature>
<keyword evidence="2" id="KW-0732">Signal</keyword>
<organism evidence="3 4">
    <name type="scientific">Melanomma pulvis-pyrius CBS 109.77</name>
    <dbReference type="NCBI Taxonomy" id="1314802"/>
    <lineage>
        <taxon>Eukaryota</taxon>
        <taxon>Fungi</taxon>
        <taxon>Dikarya</taxon>
        <taxon>Ascomycota</taxon>
        <taxon>Pezizomycotina</taxon>
        <taxon>Dothideomycetes</taxon>
        <taxon>Pleosporomycetidae</taxon>
        <taxon>Pleosporales</taxon>
        <taxon>Melanommataceae</taxon>
        <taxon>Melanomma</taxon>
    </lineage>
</organism>
<protein>
    <submittedName>
        <fullName evidence="3">Uncharacterized protein</fullName>
    </submittedName>
</protein>
<sequence length="75" mass="8038">MQLHAVLIFTAALSAMAIPIETKGSIERGAASFIKRSSPVPPLWDGGVDFEEDKNKRSSPVPPLWDGGVDFEAGK</sequence>
<dbReference type="OrthoDB" id="4716997at2759"/>
<feature type="signal peptide" evidence="2">
    <location>
        <begin position="1"/>
        <end position="17"/>
    </location>
</feature>
<evidence type="ECO:0000256" key="2">
    <source>
        <dbReference type="SAM" id="SignalP"/>
    </source>
</evidence>
<evidence type="ECO:0000313" key="4">
    <source>
        <dbReference type="Proteomes" id="UP000799757"/>
    </source>
</evidence>
<gene>
    <name evidence="3" type="ORF">K505DRAFT_324692</name>
</gene>
<dbReference type="Proteomes" id="UP000799757">
    <property type="component" value="Unassembled WGS sequence"/>
</dbReference>
<accession>A0A6A6XDI2</accession>
<evidence type="ECO:0000256" key="1">
    <source>
        <dbReference type="SAM" id="MobiDB-lite"/>
    </source>
</evidence>